<dbReference type="InterPro" id="IPR036318">
    <property type="entry name" value="FAD-bd_PCMH-like_sf"/>
</dbReference>
<dbReference type="Gene3D" id="3.30.465.10">
    <property type="match status" value="1"/>
</dbReference>
<evidence type="ECO:0000313" key="8">
    <source>
        <dbReference type="Proteomes" id="UP000193244"/>
    </source>
</evidence>
<feature type="domain" description="FAD-binding PCMH-type" evidence="6">
    <location>
        <begin position="332"/>
        <end position="505"/>
    </location>
</feature>
<dbReference type="InterPro" id="IPR016169">
    <property type="entry name" value="FAD-bd_PCMH_sub2"/>
</dbReference>
<dbReference type="SUPFAM" id="SSF51679">
    <property type="entry name" value="Bacterial luciferase-like"/>
    <property type="match status" value="1"/>
</dbReference>
<dbReference type="PANTHER" id="PTHR42973">
    <property type="entry name" value="BINDING OXIDOREDUCTASE, PUTATIVE (AFU_ORTHOLOGUE AFUA_1G17690)-RELATED"/>
    <property type="match status" value="1"/>
</dbReference>
<dbReference type="InterPro" id="IPR016166">
    <property type="entry name" value="FAD-bd_PCMH"/>
</dbReference>
<sequence length="743" mass="78447">MDYGHTLRFGTFITPTAAQPQAAVQLAQLSESLGYDLVTFQDHPYQASFLDTWTLMSYVAAATTSIQISPNVLNLPLRPAPVTARAAASLDLLSGGRFSLGLGAGGFWDAIEAMGGRRLTPGQAVDALSEAIDIMRGTWAAGERSVLKGGEYYPVNGAKRGPAPAHDIPIWVGAYKPRMLRLTGEKGDGWLPSLPYLKPGDLHSGNARIDDAAAEAGRNPAEIRRLLNITGTESLDQLAGMALDDGIGTFIVMGDDPAVLQRFAEQTMPQLRETVAEARATSGTVASDNIRPARAIALRREGIAYDELPESLRESAIEPGDSAYAGARSTYMRGGAPGLVLRPSTVDEVRDALLFARRHPSLPLGIRSGGHGISGRSTNDGGIVIDLKKLNEIEVIDAETRLVRIGPGARWMDVAAALQPFGLALSSGDYGGVGVGGLATAGGVGFLGREHGLTIDHMVAADVLLADGTLAHTSATENPELFWAVRGAGANVGIVVSFDFVADAVGDVGWAQLAFQVDDAAQFLEEFGRLQEESPRDTTLFLILSGGRPAEPATAQMYGVVNSSDPDTIIARLQPFAELAPLVGQQVQLLPYAAVMANASDVAHNAQGEPSFRSGLVEHLDAPTARAAAALATSGSAPWFQIRPVGGAINDVAPDATAYAHRSANFSITSVGRSARFEQLWDSLAEHFDGLYLSFESRTGEQIVAQAFPPATLARLRAIKAEVDPDFVFRDNFGVAAEPAPLG</sequence>
<gene>
    <name evidence="7" type="ORF">SAMN06296010_1182</name>
</gene>
<dbReference type="PROSITE" id="PS51387">
    <property type="entry name" value="FAD_PCMH"/>
    <property type="match status" value="1"/>
</dbReference>
<dbReference type="InterPro" id="IPR050416">
    <property type="entry name" value="FAD-linked_Oxidoreductase"/>
</dbReference>
<dbReference type="Pfam" id="PF00296">
    <property type="entry name" value="Bac_luciferase"/>
    <property type="match status" value="1"/>
</dbReference>
<organism evidence="7 8">
    <name type="scientific">Agreia pratensis</name>
    <dbReference type="NCBI Taxonomy" id="150121"/>
    <lineage>
        <taxon>Bacteria</taxon>
        <taxon>Bacillati</taxon>
        <taxon>Actinomycetota</taxon>
        <taxon>Actinomycetes</taxon>
        <taxon>Micrococcales</taxon>
        <taxon>Microbacteriaceae</taxon>
        <taxon>Agreia</taxon>
    </lineage>
</organism>
<dbReference type="Gene3D" id="3.20.20.30">
    <property type="entry name" value="Luciferase-like domain"/>
    <property type="match status" value="1"/>
</dbReference>
<dbReference type="SUPFAM" id="SSF56176">
    <property type="entry name" value="FAD-binding/transporter-associated domain-like"/>
    <property type="match status" value="1"/>
</dbReference>
<dbReference type="InterPro" id="IPR036661">
    <property type="entry name" value="Luciferase-like_sf"/>
</dbReference>
<dbReference type="InterPro" id="IPR016167">
    <property type="entry name" value="FAD-bd_PCMH_sub1"/>
</dbReference>
<dbReference type="Gene3D" id="3.40.462.20">
    <property type="match status" value="1"/>
</dbReference>
<evidence type="ECO:0000256" key="2">
    <source>
        <dbReference type="ARBA" id="ARBA00005466"/>
    </source>
</evidence>
<protein>
    <submittedName>
        <fullName evidence="7">FAD/FMN-containing dehydrogenase</fullName>
    </submittedName>
</protein>
<keyword evidence="4" id="KW-0274">FAD</keyword>
<comment type="cofactor">
    <cofactor evidence="1">
        <name>FAD</name>
        <dbReference type="ChEBI" id="CHEBI:57692"/>
    </cofactor>
</comment>
<dbReference type="Proteomes" id="UP000193244">
    <property type="component" value="Unassembled WGS sequence"/>
</dbReference>
<keyword evidence="8" id="KW-1185">Reference proteome</keyword>
<dbReference type="STRING" id="150121.SAMN06296010_1182"/>
<dbReference type="GO" id="GO:0016705">
    <property type="term" value="F:oxidoreductase activity, acting on paired donors, with incorporation or reduction of molecular oxygen"/>
    <property type="evidence" value="ECO:0007669"/>
    <property type="project" value="InterPro"/>
</dbReference>
<dbReference type="InterPro" id="IPR006094">
    <property type="entry name" value="Oxid_FAD_bind_N"/>
</dbReference>
<evidence type="ECO:0000313" key="7">
    <source>
        <dbReference type="EMBL" id="SMG24484.1"/>
    </source>
</evidence>
<dbReference type="OrthoDB" id="9775082at2"/>
<accession>A0A1X7JA28</accession>
<comment type="similarity">
    <text evidence="2">Belongs to the oxygen-dependent FAD-linked oxidoreductase family.</text>
</comment>
<keyword evidence="5" id="KW-0560">Oxidoreductase</keyword>
<evidence type="ECO:0000256" key="5">
    <source>
        <dbReference type="ARBA" id="ARBA00023002"/>
    </source>
</evidence>
<dbReference type="PROSITE" id="PS00862">
    <property type="entry name" value="OX2_COVAL_FAD"/>
    <property type="match status" value="1"/>
</dbReference>
<evidence type="ECO:0000256" key="4">
    <source>
        <dbReference type="ARBA" id="ARBA00022827"/>
    </source>
</evidence>
<keyword evidence="3" id="KW-0285">Flavoprotein</keyword>
<reference evidence="8" key="1">
    <citation type="submission" date="2017-04" db="EMBL/GenBank/DDBJ databases">
        <authorList>
            <person name="Varghese N."/>
            <person name="Submissions S."/>
        </authorList>
    </citation>
    <scope>NUCLEOTIDE SEQUENCE [LARGE SCALE GENOMIC DNA]</scope>
    <source>
        <strain evidence="8">VKM Ac-2510</strain>
    </source>
</reference>
<dbReference type="PANTHER" id="PTHR42973:SF39">
    <property type="entry name" value="FAD-BINDING PCMH-TYPE DOMAIN-CONTAINING PROTEIN"/>
    <property type="match status" value="1"/>
</dbReference>
<name>A0A1X7JA28_9MICO</name>
<dbReference type="Pfam" id="PF01565">
    <property type="entry name" value="FAD_binding_4"/>
    <property type="match status" value="1"/>
</dbReference>
<evidence type="ECO:0000259" key="6">
    <source>
        <dbReference type="PROSITE" id="PS51387"/>
    </source>
</evidence>
<dbReference type="CDD" id="cd01097">
    <property type="entry name" value="Tetrahydromethanopterin_reductase"/>
    <property type="match status" value="1"/>
</dbReference>
<evidence type="ECO:0000256" key="3">
    <source>
        <dbReference type="ARBA" id="ARBA00022630"/>
    </source>
</evidence>
<dbReference type="Gene3D" id="3.30.43.10">
    <property type="entry name" value="Uridine Diphospho-n-acetylenolpyruvylglucosamine Reductase, domain 2"/>
    <property type="match status" value="1"/>
</dbReference>
<dbReference type="InterPro" id="IPR011251">
    <property type="entry name" value="Luciferase-like_dom"/>
</dbReference>
<dbReference type="AlphaFoldDB" id="A0A1X7JA28"/>
<evidence type="ECO:0000256" key="1">
    <source>
        <dbReference type="ARBA" id="ARBA00001974"/>
    </source>
</evidence>
<dbReference type="EMBL" id="FXAY01000002">
    <property type="protein sequence ID" value="SMG24484.1"/>
    <property type="molecule type" value="Genomic_DNA"/>
</dbReference>
<proteinExistence type="inferred from homology"/>
<dbReference type="GO" id="GO:0071949">
    <property type="term" value="F:FAD binding"/>
    <property type="evidence" value="ECO:0007669"/>
    <property type="project" value="InterPro"/>
</dbReference>
<dbReference type="RefSeq" id="WP_085484003.1">
    <property type="nucleotide sequence ID" value="NZ_FXAY01000002.1"/>
</dbReference>
<dbReference type="InterPro" id="IPR006093">
    <property type="entry name" value="Oxy_OxRdtase_FAD_BS"/>
</dbReference>